<dbReference type="Proteomes" id="UP000255070">
    <property type="component" value="Unassembled WGS sequence"/>
</dbReference>
<sequence>MNRTYAGHEPLKGGTQNPLALPAGARSGSMRTVCTALPSSIAQRQ</sequence>
<evidence type="ECO:0000313" key="3">
    <source>
        <dbReference type="Proteomes" id="UP000255070"/>
    </source>
</evidence>
<name>A0A8B4S661_COMTE</name>
<gene>
    <name evidence="2" type="ORF">NCTC10698_03311</name>
</gene>
<comment type="caution">
    <text evidence="2">The sequence shown here is derived from an EMBL/GenBank/DDBJ whole genome shotgun (WGS) entry which is preliminary data.</text>
</comment>
<feature type="region of interest" description="Disordered" evidence="1">
    <location>
        <begin position="1"/>
        <end position="30"/>
    </location>
</feature>
<proteinExistence type="predicted"/>
<accession>A0A8B4S661</accession>
<organism evidence="2 3">
    <name type="scientific">Comamonas testosteroni</name>
    <name type="common">Pseudomonas testosteroni</name>
    <dbReference type="NCBI Taxonomy" id="285"/>
    <lineage>
        <taxon>Bacteria</taxon>
        <taxon>Pseudomonadati</taxon>
        <taxon>Pseudomonadota</taxon>
        <taxon>Betaproteobacteria</taxon>
        <taxon>Burkholderiales</taxon>
        <taxon>Comamonadaceae</taxon>
        <taxon>Comamonas</taxon>
    </lineage>
</organism>
<keyword evidence="3" id="KW-1185">Reference proteome</keyword>
<reference evidence="2 3" key="1">
    <citation type="submission" date="2018-06" db="EMBL/GenBank/DDBJ databases">
        <authorList>
            <consortium name="Pathogen Informatics"/>
            <person name="Doyle S."/>
        </authorList>
    </citation>
    <scope>NUCLEOTIDE SEQUENCE [LARGE SCALE GENOMIC DNA]</scope>
    <source>
        <strain evidence="2 3">NCTC10698</strain>
    </source>
</reference>
<dbReference type="AlphaFoldDB" id="A0A8B4S661"/>
<evidence type="ECO:0000256" key="1">
    <source>
        <dbReference type="SAM" id="MobiDB-lite"/>
    </source>
</evidence>
<dbReference type="EMBL" id="UFXL01000001">
    <property type="protein sequence ID" value="SUY78396.1"/>
    <property type="molecule type" value="Genomic_DNA"/>
</dbReference>
<protein>
    <submittedName>
        <fullName evidence="2">Uncharacterized protein</fullName>
    </submittedName>
</protein>
<evidence type="ECO:0000313" key="2">
    <source>
        <dbReference type="EMBL" id="SUY78396.1"/>
    </source>
</evidence>